<feature type="domain" description="Protein kinase" evidence="6">
    <location>
        <begin position="45"/>
        <end position="313"/>
    </location>
</feature>
<evidence type="ECO:0000256" key="5">
    <source>
        <dbReference type="SAM" id="Phobius"/>
    </source>
</evidence>
<dbReference type="InterPro" id="IPR000719">
    <property type="entry name" value="Prot_kinase_dom"/>
</dbReference>
<organism evidence="7 8">
    <name type="scientific">Candidatus Enterocloster excrementigallinarum</name>
    <dbReference type="NCBI Taxonomy" id="2838558"/>
    <lineage>
        <taxon>Bacteria</taxon>
        <taxon>Bacillati</taxon>
        <taxon>Bacillota</taxon>
        <taxon>Clostridia</taxon>
        <taxon>Lachnospirales</taxon>
        <taxon>Lachnospiraceae</taxon>
        <taxon>Enterocloster</taxon>
    </lineage>
</organism>
<name>A0A9D2TDH1_9FIRM</name>
<dbReference type="Gene3D" id="3.30.200.20">
    <property type="entry name" value="Phosphorylase Kinase, domain 1"/>
    <property type="match status" value="1"/>
</dbReference>
<sequence length="665" mass="75197">MSRCYNCMKEYQGRGNICPWCGYDQTSGPKELYYLSPGVVLANRYTVGVQINTGGFGIIYKAWDNTLDKMVAIKEYFPGGIANRIPGKKEVLVYSPKNMKEYQRGKEKFLNEARTVAKFNNHPNILDVYDFFEDNNTAYMIMDFLDGMSYKDYIRKKGGTDDVETAVNVTLCVLDALKVVHKAGILHRDINPSNIFICRTGEVKLIDFGASRIENTDMTRILTPHYAPPEQYTTKGKEGAYTDLYALGATLYTALTGVKPEESTDRQTEDHLKAPREIRPEIPEYVSNAVMRAMAVNPQLRYQNADQFKNALLNKGTVRDVEHELKHRKTVRIAGVLLIVLALAGAAGGGLWLTMNRLREVYLAEASIQVWVPALHGQTEEEARAMFHEMAQEYEEKYPQVQLEITSFEASEYPEVLKEAAEDGELPDVFDSTCLTEDELDGAASLTELEELLNREEYYLLEDYGEDFPDLKRVPLSIQLPVLYASSLNGQEAPEFFASCKELEKDGESNFSMNPEDTELYENMTGEDCFAVYEETAKRLGADPLKDGYELFIGGQTSFYLSDTSDYQRLAMDIPGQYQTILPDEDILMGKYDHFWSAGAGGTKNEQAAAQRLVYYLLSERAQDLFCVQNAGGIPLNRRMCQEYANVNSQDFSKITGWMEEITVE</sequence>
<keyword evidence="5" id="KW-0812">Transmembrane</keyword>
<keyword evidence="5" id="KW-0472">Membrane</keyword>
<keyword evidence="1" id="KW-0808">Transferase</keyword>
<feature type="transmembrane region" description="Helical" evidence="5">
    <location>
        <begin position="333"/>
        <end position="353"/>
    </location>
</feature>
<comment type="caution">
    <text evidence="7">The sequence shown here is derived from an EMBL/GenBank/DDBJ whole genome shotgun (WGS) entry which is preliminary data.</text>
</comment>
<evidence type="ECO:0000313" key="7">
    <source>
        <dbReference type="EMBL" id="HJC65111.1"/>
    </source>
</evidence>
<dbReference type="SUPFAM" id="SSF53850">
    <property type="entry name" value="Periplasmic binding protein-like II"/>
    <property type="match status" value="1"/>
</dbReference>
<evidence type="ECO:0000259" key="6">
    <source>
        <dbReference type="PROSITE" id="PS50011"/>
    </source>
</evidence>
<accession>A0A9D2TDH1</accession>
<keyword evidence="5" id="KW-1133">Transmembrane helix</keyword>
<keyword evidence="3 7" id="KW-0418">Kinase</keyword>
<evidence type="ECO:0000256" key="4">
    <source>
        <dbReference type="ARBA" id="ARBA00022840"/>
    </source>
</evidence>
<dbReference type="SUPFAM" id="SSF56112">
    <property type="entry name" value="Protein kinase-like (PK-like)"/>
    <property type="match status" value="1"/>
</dbReference>
<gene>
    <name evidence="7" type="ORF">H9931_00105</name>
</gene>
<dbReference type="EMBL" id="DWWB01000001">
    <property type="protein sequence ID" value="HJC65111.1"/>
    <property type="molecule type" value="Genomic_DNA"/>
</dbReference>
<dbReference type="Pfam" id="PF00069">
    <property type="entry name" value="Pkinase"/>
    <property type="match status" value="1"/>
</dbReference>
<reference evidence="7" key="1">
    <citation type="journal article" date="2021" name="PeerJ">
        <title>Extensive microbial diversity within the chicken gut microbiome revealed by metagenomics and culture.</title>
        <authorList>
            <person name="Gilroy R."/>
            <person name="Ravi A."/>
            <person name="Getino M."/>
            <person name="Pursley I."/>
            <person name="Horton D.L."/>
            <person name="Alikhan N.F."/>
            <person name="Baker D."/>
            <person name="Gharbi K."/>
            <person name="Hall N."/>
            <person name="Watson M."/>
            <person name="Adriaenssens E.M."/>
            <person name="Foster-Nyarko E."/>
            <person name="Jarju S."/>
            <person name="Secka A."/>
            <person name="Antonio M."/>
            <person name="Oren A."/>
            <person name="Chaudhuri R.R."/>
            <person name="La Ragione R."/>
            <person name="Hildebrand F."/>
            <person name="Pallen M.J."/>
        </authorList>
    </citation>
    <scope>NUCLEOTIDE SEQUENCE</scope>
    <source>
        <strain evidence="7">CHK198-12963</strain>
    </source>
</reference>
<dbReference type="GO" id="GO:0004674">
    <property type="term" value="F:protein serine/threonine kinase activity"/>
    <property type="evidence" value="ECO:0007669"/>
    <property type="project" value="TreeGrafter"/>
</dbReference>
<dbReference type="Gene3D" id="1.10.510.10">
    <property type="entry name" value="Transferase(Phosphotransferase) domain 1"/>
    <property type="match status" value="1"/>
</dbReference>
<dbReference type="GO" id="GO:0005524">
    <property type="term" value="F:ATP binding"/>
    <property type="evidence" value="ECO:0007669"/>
    <property type="project" value="UniProtKB-KW"/>
</dbReference>
<proteinExistence type="predicted"/>
<dbReference type="PANTHER" id="PTHR43289:SF34">
    <property type="entry name" value="SERINE_THREONINE-PROTEIN KINASE YBDM-RELATED"/>
    <property type="match status" value="1"/>
</dbReference>
<dbReference type="InterPro" id="IPR011009">
    <property type="entry name" value="Kinase-like_dom_sf"/>
</dbReference>
<keyword evidence="2" id="KW-0547">Nucleotide-binding</keyword>
<keyword evidence="4" id="KW-0067">ATP-binding</keyword>
<dbReference type="AlphaFoldDB" id="A0A9D2TDH1"/>
<dbReference type="PROSITE" id="PS50011">
    <property type="entry name" value="PROTEIN_KINASE_DOM"/>
    <property type="match status" value="1"/>
</dbReference>
<evidence type="ECO:0000313" key="8">
    <source>
        <dbReference type="Proteomes" id="UP000823863"/>
    </source>
</evidence>
<protein>
    <submittedName>
        <fullName evidence="7">Protein kinase</fullName>
    </submittedName>
</protein>
<dbReference type="Proteomes" id="UP000823863">
    <property type="component" value="Unassembled WGS sequence"/>
</dbReference>
<dbReference type="PANTHER" id="PTHR43289">
    <property type="entry name" value="MITOGEN-ACTIVATED PROTEIN KINASE KINASE KINASE 20-RELATED"/>
    <property type="match status" value="1"/>
</dbReference>
<dbReference type="CDD" id="cd14014">
    <property type="entry name" value="STKc_PknB_like"/>
    <property type="match status" value="1"/>
</dbReference>
<evidence type="ECO:0000256" key="3">
    <source>
        <dbReference type="ARBA" id="ARBA00022777"/>
    </source>
</evidence>
<evidence type="ECO:0000256" key="2">
    <source>
        <dbReference type="ARBA" id="ARBA00022741"/>
    </source>
</evidence>
<reference evidence="7" key="2">
    <citation type="submission" date="2021-04" db="EMBL/GenBank/DDBJ databases">
        <authorList>
            <person name="Gilroy R."/>
        </authorList>
    </citation>
    <scope>NUCLEOTIDE SEQUENCE</scope>
    <source>
        <strain evidence="7">CHK198-12963</strain>
    </source>
</reference>
<evidence type="ECO:0000256" key="1">
    <source>
        <dbReference type="ARBA" id="ARBA00022679"/>
    </source>
</evidence>
<dbReference type="Gene3D" id="3.40.190.10">
    <property type="entry name" value="Periplasmic binding protein-like II"/>
    <property type="match status" value="1"/>
</dbReference>